<dbReference type="FunFam" id="1.10.540.10:FF:000003">
    <property type="entry name" value="glutaryl-CoA dehydrogenase, mitochondrial"/>
    <property type="match status" value="1"/>
</dbReference>
<evidence type="ECO:0000256" key="10">
    <source>
        <dbReference type="ARBA" id="ARBA00037927"/>
    </source>
</evidence>
<dbReference type="FunFam" id="1.20.140.10:FF:000006">
    <property type="entry name" value="Glutaryl-CoA dehydrogenase, mitochondrial"/>
    <property type="match status" value="1"/>
</dbReference>
<comment type="similarity">
    <text evidence="3 13">Belongs to the acyl-CoA dehydrogenase family.</text>
</comment>
<dbReference type="EC" id="1.3.8.6" evidence="11"/>
<comment type="catalytic activity">
    <reaction evidence="12">
        <text>glutaryl-CoA + oxidized [electron-transfer flavoprotein] + 2 H(+) = (2E)-butenoyl-CoA + reduced [electron-transfer flavoprotein] + CO2</text>
        <dbReference type="Rhea" id="RHEA:13389"/>
        <dbReference type="Rhea" id="RHEA-COMP:10685"/>
        <dbReference type="Rhea" id="RHEA-COMP:10686"/>
        <dbReference type="ChEBI" id="CHEBI:15378"/>
        <dbReference type="ChEBI" id="CHEBI:16526"/>
        <dbReference type="ChEBI" id="CHEBI:57332"/>
        <dbReference type="ChEBI" id="CHEBI:57378"/>
        <dbReference type="ChEBI" id="CHEBI:57692"/>
        <dbReference type="ChEBI" id="CHEBI:58307"/>
        <dbReference type="EC" id="1.3.8.6"/>
    </reaction>
</comment>
<keyword evidence="5 13" id="KW-0274">FAD</keyword>
<feature type="domain" description="Acyl-CoA dehydrogenase/oxidase N-terminal" evidence="16">
    <location>
        <begin position="48"/>
        <end position="159"/>
    </location>
</feature>
<evidence type="ECO:0000313" key="17">
    <source>
        <dbReference type="EMBL" id="PGG95404.1"/>
    </source>
</evidence>
<comment type="caution">
    <text evidence="17">The sequence shown here is derived from an EMBL/GenBank/DDBJ whole genome shotgun (WGS) entry which is preliminary data.</text>
</comment>
<keyword evidence="8" id="KW-0496">Mitochondrion</keyword>
<evidence type="ECO:0000256" key="4">
    <source>
        <dbReference type="ARBA" id="ARBA00022630"/>
    </source>
</evidence>
<evidence type="ECO:0000256" key="12">
    <source>
        <dbReference type="ARBA" id="ARBA00049493"/>
    </source>
</evidence>
<feature type="domain" description="Acyl-CoA dehydrogenase/oxidase C-terminal" evidence="14">
    <location>
        <begin position="280"/>
        <end position="421"/>
    </location>
</feature>
<evidence type="ECO:0000256" key="8">
    <source>
        <dbReference type="ARBA" id="ARBA00023128"/>
    </source>
</evidence>
<dbReference type="InterPro" id="IPR006091">
    <property type="entry name" value="Acyl-CoA_Oxase/DH_mid-dom"/>
</dbReference>
<sequence length="428" mass="46746">MNSLSIRQACRSIRALNCPITASIGRRYASGTARFDWEDPLATANLYTEDELAIQDTARQYCQERLAPRVLEAYRNEDYDKKIIQEMGELGLLGATIEGYGCAGVSTVASGLITKEVERVDSGYRSGMSVQSSLIMTGINEFGTKEQKERYLPDLAKGKKLGCFGLTEPNHGSDPGSMETVAKPHPTKKGYFSISGSKTWITNSPISDYFLVWAKLKTTGKIKGFIVERDQCPPGTFETPAIKNKTALRASITGMIQMDSCPVPEANMFPDVEGLSGPFTCLNSARLGIAFGTMGALEDCIARARSYALERKQFKGNPLAKYQLVQKKLADAATDAAYGTLAAIQVARLKDEGKSVPEMISMIKRQNCDRALVNSRTLQEIFGGNAASDEYHIGRHVANLFVTQTYEGQSDIHSLIIGRALTGVQAFV</sequence>
<dbReference type="GO" id="GO:0033539">
    <property type="term" value="P:fatty acid beta-oxidation using acyl-CoA dehydrogenase"/>
    <property type="evidence" value="ECO:0007669"/>
    <property type="project" value="TreeGrafter"/>
</dbReference>
<dbReference type="PANTHER" id="PTHR42807">
    <property type="entry name" value="GLUTARYL-COA DEHYDROGENASE, MITOCHONDRIAL"/>
    <property type="match status" value="1"/>
</dbReference>
<name>A0A2B7WFP6_9EURO</name>
<evidence type="ECO:0000256" key="6">
    <source>
        <dbReference type="ARBA" id="ARBA00022946"/>
    </source>
</evidence>
<evidence type="ECO:0000256" key="7">
    <source>
        <dbReference type="ARBA" id="ARBA00023002"/>
    </source>
</evidence>
<dbReference type="Gene3D" id="2.40.110.10">
    <property type="entry name" value="Butyryl-CoA Dehydrogenase, subunit A, domain 2"/>
    <property type="match status" value="1"/>
</dbReference>
<feature type="domain" description="Acyl-CoA oxidase/dehydrogenase middle" evidence="15">
    <location>
        <begin position="163"/>
        <end position="261"/>
    </location>
</feature>
<comment type="pathway">
    <text evidence="10">Amino-acid metabolism; tryptophan metabolism.</text>
</comment>
<evidence type="ECO:0000259" key="15">
    <source>
        <dbReference type="Pfam" id="PF02770"/>
    </source>
</evidence>
<dbReference type="Pfam" id="PF00441">
    <property type="entry name" value="Acyl-CoA_dh_1"/>
    <property type="match status" value="1"/>
</dbReference>
<keyword evidence="7 13" id="KW-0560">Oxidoreductase</keyword>
<evidence type="ECO:0000256" key="9">
    <source>
        <dbReference type="ARBA" id="ARBA00037899"/>
    </source>
</evidence>
<organism evidence="17 18">
    <name type="scientific">Helicocarpus griseus UAMH5409</name>
    <dbReference type="NCBI Taxonomy" id="1447875"/>
    <lineage>
        <taxon>Eukaryota</taxon>
        <taxon>Fungi</taxon>
        <taxon>Dikarya</taxon>
        <taxon>Ascomycota</taxon>
        <taxon>Pezizomycotina</taxon>
        <taxon>Eurotiomycetes</taxon>
        <taxon>Eurotiomycetidae</taxon>
        <taxon>Onygenales</taxon>
        <taxon>Ajellomycetaceae</taxon>
        <taxon>Helicocarpus</taxon>
    </lineage>
</organism>
<dbReference type="AlphaFoldDB" id="A0A2B7WFP6"/>
<evidence type="ECO:0000259" key="14">
    <source>
        <dbReference type="Pfam" id="PF00441"/>
    </source>
</evidence>
<dbReference type="GO" id="GO:0005759">
    <property type="term" value="C:mitochondrial matrix"/>
    <property type="evidence" value="ECO:0007669"/>
    <property type="project" value="UniProtKB-SubCell"/>
</dbReference>
<dbReference type="Proteomes" id="UP000223968">
    <property type="component" value="Unassembled WGS sequence"/>
</dbReference>
<dbReference type="InterPro" id="IPR009100">
    <property type="entry name" value="AcylCoA_DH/oxidase_NM_dom_sf"/>
</dbReference>
<dbReference type="GO" id="GO:0004361">
    <property type="term" value="F:glutaryl-CoA dehydrogenase activity"/>
    <property type="evidence" value="ECO:0007669"/>
    <property type="project" value="UniProtKB-EC"/>
</dbReference>
<comment type="subcellular location">
    <subcellularLocation>
        <location evidence="2">Mitochondrion matrix</location>
    </subcellularLocation>
</comment>
<dbReference type="SUPFAM" id="SSF47203">
    <property type="entry name" value="Acyl-CoA dehydrogenase C-terminal domain-like"/>
    <property type="match status" value="1"/>
</dbReference>
<dbReference type="GO" id="GO:0005743">
    <property type="term" value="C:mitochondrial inner membrane"/>
    <property type="evidence" value="ECO:0007669"/>
    <property type="project" value="TreeGrafter"/>
</dbReference>
<protein>
    <recommendedName>
        <fullName evidence="11">glutaryl-CoA dehydrogenase (ETF)</fullName>
        <ecNumber evidence="11">1.3.8.6</ecNumber>
    </recommendedName>
</protein>
<dbReference type="InterPro" id="IPR046373">
    <property type="entry name" value="Acyl-CoA_Oxase/DH_mid-dom_sf"/>
</dbReference>
<accession>A0A2B7WFP6</accession>
<comment type="pathway">
    <text evidence="9">Amino-acid metabolism; lysine degradation.</text>
</comment>
<dbReference type="InterPro" id="IPR037069">
    <property type="entry name" value="AcylCoA_DH/ox_N_sf"/>
</dbReference>
<dbReference type="OrthoDB" id="435240at2759"/>
<dbReference type="EMBL" id="PDNB01000349">
    <property type="protein sequence ID" value="PGG95404.1"/>
    <property type="molecule type" value="Genomic_DNA"/>
</dbReference>
<dbReference type="InterPro" id="IPR052033">
    <property type="entry name" value="Glutaryl-CoA_DH_mitochondrial"/>
</dbReference>
<evidence type="ECO:0000256" key="11">
    <source>
        <dbReference type="ARBA" id="ARBA00039033"/>
    </source>
</evidence>
<keyword evidence="6" id="KW-0809">Transit peptide</keyword>
<dbReference type="GO" id="GO:0050660">
    <property type="term" value="F:flavin adenine dinucleotide binding"/>
    <property type="evidence" value="ECO:0007669"/>
    <property type="project" value="InterPro"/>
</dbReference>
<evidence type="ECO:0000259" key="16">
    <source>
        <dbReference type="Pfam" id="PF02771"/>
    </source>
</evidence>
<evidence type="ECO:0000256" key="2">
    <source>
        <dbReference type="ARBA" id="ARBA00004305"/>
    </source>
</evidence>
<evidence type="ECO:0000256" key="3">
    <source>
        <dbReference type="ARBA" id="ARBA00009347"/>
    </source>
</evidence>
<dbReference type="GO" id="GO:0046949">
    <property type="term" value="P:fatty-acyl-CoA biosynthetic process"/>
    <property type="evidence" value="ECO:0007669"/>
    <property type="project" value="TreeGrafter"/>
</dbReference>
<dbReference type="Gene3D" id="1.20.140.10">
    <property type="entry name" value="Butyryl-CoA Dehydrogenase, subunit A, domain 3"/>
    <property type="match status" value="1"/>
</dbReference>
<dbReference type="PANTHER" id="PTHR42807:SF1">
    <property type="entry name" value="GLUTARYL-COA DEHYDROGENASE, MITOCHONDRIAL"/>
    <property type="match status" value="1"/>
</dbReference>
<dbReference type="GO" id="GO:0000062">
    <property type="term" value="F:fatty-acyl-CoA binding"/>
    <property type="evidence" value="ECO:0007669"/>
    <property type="project" value="TreeGrafter"/>
</dbReference>
<evidence type="ECO:0000313" key="18">
    <source>
        <dbReference type="Proteomes" id="UP000223968"/>
    </source>
</evidence>
<dbReference type="STRING" id="1447875.A0A2B7WFP6"/>
<dbReference type="SUPFAM" id="SSF56645">
    <property type="entry name" value="Acyl-CoA dehydrogenase NM domain-like"/>
    <property type="match status" value="1"/>
</dbReference>
<evidence type="ECO:0000256" key="1">
    <source>
        <dbReference type="ARBA" id="ARBA00001974"/>
    </source>
</evidence>
<comment type="cofactor">
    <cofactor evidence="1 13">
        <name>FAD</name>
        <dbReference type="ChEBI" id="CHEBI:57692"/>
    </cofactor>
</comment>
<evidence type="ECO:0000256" key="13">
    <source>
        <dbReference type="RuleBase" id="RU362125"/>
    </source>
</evidence>
<evidence type="ECO:0000256" key="5">
    <source>
        <dbReference type="ARBA" id="ARBA00022827"/>
    </source>
</evidence>
<dbReference type="Pfam" id="PF02770">
    <property type="entry name" value="Acyl-CoA_dh_M"/>
    <property type="match status" value="1"/>
</dbReference>
<dbReference type="FunFam" id="2.40.110.10:FF:000008">
    <property type="entry name" value="Glutaryl-CoA dehydrogenase, mitochondrial"/>
    <property type="match status" value="1"/>
</dbReference>
<gene>
    <name evidence="17" type="ORF">AJ79_10078</name>
</gene>
<keyword evidence="18" id="KW-1185">Reference proteome</keyword>
<keyword evidence="4 13" id="KW-0285">Flavoprotein</keyword>
<proteinExistence type="inferred from homology"/>
<dbReference type="InterPro" id="IPR013786">
    <property type="entry name" value="AcylCoA_DH/ox_N"/>
</dbReference>
<reference evidence="17 18" key="1">
    <citation type="submission" date="2017-10" db="EMBL/GenBank/DDBJ databases">
        <title>Comparative genomics in systemic dimorphic fungi from Ajellomycetaceae.</title>
        <authorList>
            <person name="Munoz J.F."/>
            <person name="Mcewen J.G."/>
            <person name="Clay O.K."/>
            <person name="Cuomo C.A."/>
        </authorList>
    </citation>
    <scope>NUCLEOTIDE SEQUENCE [LARGE SCALE GENOMIC DNA]</scope>
    <source>
        <strain evidence="17 18">UAMH5409</strain>
    </source>
</reference>
<dbReference type="Gene3D" id="1.10.540.10">
    <property type="entry name" value="Acyl-CoA dehydrogenase/oxidase, N-terminal domain"/>
    <property type="match status" value="1"/>
</dbReference>
<dbReference type="InterPro" id="IPR009075">
    <property type="entry name" value="AcylCo_DH/oxidase_C"/>
</dbReference>
<dbReference type="Pfam" id="PF02771">
    <property type="entry name" value="Acyl-CoA_dh_N"/>
    <property type="match status" value="1"/>
</dbReference>
<dbReference type="InterPro" id="IPR036250">
    <property type="entry name" value="AcylCo_DH-like_C"/>
</dbReference>
<dbReference type="CDD" id="cd01151">
    <property type="entry name" value="GCD"/>
    <property type="match status" value="1"/>
</dbReference>